<dbReference type="SUPFAM" id="SSF51419">
    <property type="entry name" value="PLP-binding barrel"/>
    <property type="match status" value="1"/>
</dbReference>
<dbReference type="NCBIfam" id="NF003763">
    <property type="entry name" value="PRK05354.1"/>
    <property type="match status" value="1"/>
</dbReference>
<dbReference type="InterPro" id="IPR029066">
    <property type="entry name" value="PLP-binding_barrel"/>
</dbReference>
<dbReference type="PRINTS" id="PR01180">
    <property type="entry name" value="ARGDCRBXLASE"/>
</dbReference>
<evidence type="ECO:0000313" key="18">
    <source>
        <dbReference type="EMBL" id="TNB55653.1"/>
    </source>
</evidence>
<evidence type="ECO:0000256" key="4">
    <source>
        <dbReference type="ARBA" id="ARBA00008357"/>
    </source>
</evidence>
<comment type="caution">
    <text evidence="18">The sequence shown here is derived from an EMBL/GenBank/DDBJ whole genome shotgun (WGS) entry which is preliminary data.</text>
</comment>
<dbReference type="Pfam" id="PF02784">
    <property type="entry name" value="Orn_Arg_deC_N"/>
    <property type="match status" value="1"/>
</dbReference>
<evidence type="ECO:0000256" key="14">
    <source>
        <dbReference type="PIRSR" id="PIRSR001336-50"/>
    </source>
</evidence>
<dbReference type="KEGG" id="chv:CHELV3228_0417"/>
<comment type="cofactor">
    <cofactor evidence="2">
        <name>Mg(2+)</name>
        <dbReference type="ChEBI" id="CHEBI:18420"/>
    </cofactor>
</comment>
<evidence type="ECO:0000256" key="1">
    <source>
        <dbReference type="ARBA" id="ARBA00001933"/>
    </source>
</evidence>
<evidence type="ECO:0000313" key="19">
    <source>
        <dbReference type="EMBL" id="TXK58157.1"/>
    </source>
</evidence>
<dbReference type="GO" id="GO:0008792">
    <property type="term" value="F:arginine decarboxylase activity"/>
    <property type="evidence" value="ECO:0007669"/>
    <property type="project" value="UniProtKB-UniRule"/>
</dbReference>
<dbReference type="GeneID" id="52036338"/>
<dbReference type="InterPro" id="IPR022644">
    <property type="entry name" value="De-COase2_N"/>
</dbReference>
<evidence type="ECO:0000256" key="13">
    <source>
        <dbReference type="NCBIfam" id="TIGR01273"/>
    </source>
</evidence>
<dbReference type="InterPro" id="IPR009006">
    <property type="entry name" value="Ala_racemase/Decarboxylase_C"/>
</dbReference>
<reference evidence="19 21" key="2">
    <citation type="submission" date="2019-08" db="EMBL/GenBank/DDBJ databases">
        <title>Rapid identification of Enteric Bacteria from Whole Genome Sequences (WGS) using Average Nucleotide Identity (ANI).</title>
        <authorList>
            <person name="Lane C."/>
        </authorList>
    </citation>
    <scope>NUCLEOTIDE SEQUENCE [LARGE SCALE GENOMIC DNA]</scope>
    <source>
        <strain evidence="19 21">D4984</strain>
    </source>
</reference>
<evidence type="ECO:0000256" key="11">
    <source>
        <dbReference type="ARBA" id="ARBA00023115"/>
    </source>
</evidence>
<dbReference type="EMBL" id="VRMA01000036">
    <property type="protein sequence ID" value="TXK58157.1"/>
    <property type="molecule type" value="Genomic_DNA"/>
</dbReference>
<feature type="active site" description="Proton donor" evidence="15">
    <location>
        <position position="482"/>
    </location>
</feature>
<dbReference type="InterPro" id="IPR002985">
    <property type="entry name" value="Arg_decrbxlase"/>
</dbReference>
<accession>A0AAX2UHD1</accession>
<evidence type="ECO:0000256" key="3">
    <source>
        <dbReference type="ARBA" id="ARBA00002257"/>
    </source>
</evidence>
<evidence type="ECO:0000259" key="17">
    <source>
        <dbReference type="Pfam" id="PF17810"/>
    </source>
</evidence>
<dbReference type="Gene3D" id="2.40.37.10">
    <property type="entry name" value="Lyase, Ornithine Decarboxylase, Chain A, domain 1"/>
    <property type="match status" value="1"/>
</dbReference>
<dbReference type="Gene3D" id="1.10.287.3440">
    <property type="match status" value="1"/>
</dbReference>
<evidence type="ECO:0000256" key="10">
    <source>
        <dbReference type="ARBA" id="ARBA00023066"/>
    </source>
</evidence>
<dbReference type="PANTHER" id="PTHR43295:SF9">
    <property type="entry name" value="BIOSYNTHETIC ARGININE DECARBOXYLASE"/>
    <property type="match status" value="1"/>
</dbReference>
<dbReference type="GO" id="GO:0046872">
    <property type="term" value="F:metal ion binding"/>
    <property type="evidence" value="ECO:0007669"/>
    <property type="project" value="UniProtKB-KW"/>
</dbReference>
<protein>
    <recommendedName>
        <fullName evidence="5 13">Arginine decarboxylase</fullName>
        <ecNumber evidence="5 13">4.1.1.19</ecNumber>
    </recommendedName>
</protein>
<keyword evidence="6" id="KW-0479">Metal-binding</keyword>
<sequence>MNSYGIDIWGDENFVIKNGKVCVNYGKKPAIIDMVKKMRNDGYRGPLLLRFPHLIQKQIENIYGSFTKARKEFDYKGGFNAVYPLKVNQYPGFVKNLVKLGKDYNYGLEAGSKAELLLAMAYNNEEAPITVNGFKDRELINIGFIAAEMGHNITLTIEGLNELEAIIDIAKERFTPKPNIGLRVRLHSAGVGIWAKSGGINSKFGLTSTELIEAVHLLKENKLIEQFSMIHFHLGSQINEIHPLKKALNEAGNIYTELRKMGAKNLKAINLGGGLAVEYSQFKDEKSRNYTLREYANDVVFILKNIAEQKSDIEPDIFIESGRFVAASHAVLIAPVLELFSQEYAESKLILEKQNPKLIDELYDLYKNIKPSNALEYLHDSIDHLESILTLFDLGYVDLKDRSNAEILTQLISKKAILLLKDKQNADLLAIQNEVQERYLVNFSLFQSMPDFWGLEQNFPIMPLDRLDEKPTRSASIWDITCDSDGEISYSKDNPLFLHDVDVEKENYFLGFFLMGAYQEVLGMKHNLFTHPTEAVIEIDEKDYSIKSIIEAQSILDTLEDLDYDIHAIMDILNERISGSKLVDEKQKKHILGELYLFLNDNGYLKSIGI</sequence>
<keyword evidence="21" id="KW-1185">Reference proteome</keyword>
<organism evidence="18 20">
    <name type="scientific">Campylobacter helveticus</name>
    <dbReference type="NCBI Taxonomy" id="28898"/>
    <lineage>
        <taxon>Bacteria</taxon>
        <taxon>Pseudomonadati</taxon>
        <taxon>Campylobacterota</taxon>
        <taxon>Epsilonproteobacteria</taxon>
        <taxon>Campylobacterales</taxon>
        <taxon>Campylobacteraceae</taxon>
        <taxon>Campylobacter</taxon>
    </lineage>
</organism>
<gene>
    <name evidence="18" type="primary">speA</name>
    <name evidence="18" type="ORF">FDW42_08900</name>
    <name evidence="19" type="ORF">FVD16_03835</name>
</gene>
<keyword evidence="11" id="KW-0620">Polyamine biosynthesis</keyword>
<keyword evidence="9 14" id="KW-0663">Pyridoxal phosphate</keyword>
<evidence type="ECO:0000256" key="15">
    <source>
        <dbReference type="PIRSR" id="PIRSR600183-50"/>
    </source>
</evidence>
<dbReference type="CDD" id="cd06830">
    <property type="entry name" value="PLPDE_III_ADC"/>
    <property type="match status" value="1"/>
</dbReference>
<comment type="similarity">
    <text evidence="4">Belongs to the Orn/Lys/Arg decarboxylase class-II family. SpeA subfamily.</text>
</comment>
<keyword evidence="10" id="KW-0745">Spermidine biosynthesis</keyword>
<dbReference type="Proteomes" id="UP000321317">
    <property type="component" value="Unassembled WGS sequence"/>
</dbReference>
<evidence type="ECO:0000259" key="16">
    <source>
        <dbReference type="Pfam" id="PF02784"/>
    </source>
</evidence>
<evidence type="ECO:0000256" key="5">
    <source>
        <dbReference type="ARBA" id="ARBA00012426"/>
    </source>
</evidence>
<dbReference type="InterPro" id="IPR000183">
    <property type="entry name" value="Orn/DAP/Arg_de-COase"/>
</dbReference>
<comment type="cofactor">
    <cofactor evidence="1 14">
        <name>pyridoxal 5'-phosphate</name>
        <dbReference type="ChEBI" id="CHEBI:597326"/>
    </cofactor>
</comment>
<dbReference type="PRINTS" id="PR01179">
    <property type="entry name" value="ODADCRBXLASE"/>
</dbReference>
<evidence type="ECO:0000256" key="9">
    <source>
        <dbReference type="ARBA" id="ARBA00022898"/>
    </source>
</evidence>
<dbReference type="Gene3D" id="1.20.58.930">
    <property type="match status" value="1"/>
</dbReference>
<evidence type="ECO:0000256" key="12">
    <source>
        <dbReference type="ARBA" id="ARBA00023239"/>
    </source>
</evidence>
<dbReference type="PROSITE" id="PS00878">
    <property type="entry name" value="ODR_DC_2_1"/>
    <property type="match status" value="1"/>
</dbReference>
<dbReference type="Gene3D" id="3.20.20.10">
    <property type="entry name" value="Alanine racemase"/>
    <property type="match status" value="1"/>
</dbReference>
<dbReference type="EMBL" id="VDBS01000072">
    <property type="protein sequence ID" value="TNB55653.1"/>
    <property type="molecule type" value="Genomic_DNA"/>
</dbReference>
<dbReference type="NCBIfam" id="TIGR01273">
    <property type="entry name" value="speA"/>
    <property type="match status" value="1"/>
</dbReference>
<dbReference type="Proteomes" id="UP000306813">
    <property type="component" value="Unassembled WGS sequence"/>
</dbReference>
<dbReference type="Pfam" id="PF17810">
    <property type="entry name" value="Arg_decarb_HB"/>
    <property type="match status" value="1"/>
</dbReference>
<keyword evidence="8" id="KW-0460">Magnesium</keyword>
<reference evidence="18 20" key="1">
    <citation type="submission" date="2019-05" db="EMBL/GenBank/DDBJ databases">
        <title>Draft genomes of eight strains of Campylobacter helveticus isolated from cats and a dog in New Zealand.</title>
        <authorList>
            <person name="Bojanic K."/>
            <person name="Midwinter A.C."/>
            <person name="Biggs P.J."/>
            <person name="Acke E."/>
            <person name="Cornelius A.J."/>
            <person name="Marshall J.C."/>
        </authorList>
    </citation>
    <scope>NUCLEOTIDE SEQUENCE [LARGE SCALE GENOMIC DNA]</scope>
    <source>
        <strain evidence="18 20">ACP123b</strain>
    </source>
</reference>
<dbReference type="InterPro" id="IPR040634">
    <property type="entry name" value="Arg_decarb_HB"/>
</dbReference>
<dbReference type="SUPFAM" id="SSF50621">
    <property type="entry name" value="Alanine racemase C-terminal domain-like"/>
    <property type="match status" value="1"/>
</dbReference>
<comment type="function">
    <text evidence="3">Catalyzes the biosynthesis of agmatine from arginine.</text>
</comment>
<dbReference type="GO" id="GO:0033388">
    <property type="term" value="P:putrescine biosynthetic process from arginine"/>
    <property type="evidence" value="ECO:0007669"/>
    <property type="project" value="TreeGrafter"/>
</dbReference>
<evidence type="ECO:0000256" key="2">
    <source>
        <dbReference type="ARBA" id="ARBA00001946"/>
    </source>
</evidence>
<dbReference type="PANTHER" id="PTHR43295">
    <property type="entry name" value="ARGININE DECARBOXYLASE"/>
    <property type="match status" value="1"/>
</dbReference>
<dbReference type="PIRSF" id="PIRSF001336">
    <property type="entry name" value="Arg_decrbxlase"/>
    <property type="match status" value="1"/>
</dbReference>
<evidence type="ECO:0000313" key="21">
    <source>
        <dbReference type="Proteomes" id="UP000321317"/>
    </source>
</evidence>
<evidence type="ECO:0000256" key="6">
    <source>
        <dbReference type="ARBA" id="ARBA00022723"/>
    </source>
</evidence>
<dbReference type="RefSeq" id="WP_082199322.1">
    <property type="nucleotide sequence ID" value="NZ_CAUWMG010000045.1"/>
</dbReference>
<dbReference type="InterPro" id="IPR022653">
    <property type="entry name" value="De-COase2_pyr-phos_BS"/>
</dbReference>
<keyword evidence="12 18" id="KW-0456">Lyase</keyword>
<dbReference type="GO" id="GO:0008295">
    <property type="term" value="P:spermidine biosynthetic process"/>
    <property type="evidence" value="ECO:0007669"/>
    <property type="project" value="UniProtKB-UniRule"/>
</dbReference>
<name>A0AAX2UHD1_9BACT</name>
<dbReference type="AlphaFoldDB" id="A0AAX2UHD1"/>
<feature type="domain" description="Orn/DAP/Arg decarboxylase 2 N-terminal" evidence="16">
    <location>
        <begin position="62"/>
        <end position="327"/>
    </location>
</feature>
<keyword evidence="7" id="KW-0210">Decarboxylase</keyword>
<feature type="domain" description="Arginine decarboxylase helical bundle" evidence="17">
    <location>
        <begin position="353"/>
        <end position="425"/>
    </location>
</feature>
<proteinExistence type="inferred from homology"/>
<evidence type="ECO:0000256" key="8">
    <source>
        <dbReference type="ARBA" id="ARBA00022842"/>
    </source>
</evidence>
<dbReference type="EC" id="4.1.1.19" evidence="5 13"/>
<feature type="modified residue" description="N6-(pyridoxal phosphate)lysine" evidence="14">
    <location>
        <position position="86"/>
    </location>
</feature>
<dbReference type="GO" id="GO:0006527">
    <property type="term" value="P:L-arginine catabolic process"/>
    <property type="evidence" value="ECO:0007669"/>
    <property type="project" value="InterPro"/>
</dbReference>
<evidence type="ECO:0000256" key="7">
    <source>
        <dbReference type="ARBA" id="ARBA00022793"/>
    </source>
</evidence>
<evidence type="ECO:0000313" key="20">
    <source>
        <dbReference type="Proteomes" id="UP000306813"/>
    </source>
</evidence>